<dbReference type="PANTHER" id="PTHR37984:SF5">
    <property type="entry name" value="PROTEIN NYNRIN-LIKE"/>
    <property type="match status" value="1"/>
</dbReference>
<accession>A0A9Q3I6J4</accession>
<evidence type="ECO:0000313" key="8">
    <source>
        <dbReference type="EMBL" id="MBW0531746.1"/>
    </source>
</evidence>
<keyword evidence="6" id="KW-0695">RNA-directed DNA polymerase</keyword>
<comment type="caution">
    <text evidence="8">The sequence shown here is derived from an EMBL/GenBank/DDBJ whole genome shotgun (WGS) entry which is preliminary data.</text>
</comment>
<reference evidence="8" key="1">
    <citation type="submission" date="2021-03" db="EMBL/GenBank/DDBJ databases">
        <title>Draft genome sequence of rust myrtle Austropuccinia psidii MF-1, a brazilian biotype.</title>
        <authorList>
            <person name="Quecine M.C."/>
            <person name="Pachon D.M.R."/>
            <person name="Bonatelli M.L."/>
            <person name="Correr F.H."/>
            <person name="Franceschini L.M."/>
            <person name="Leite T.F."/>
            <person name="Margarido G.R.A."/>
            <person name="Almeida C.A."/>
            <person name="Ferrarezi J.A."/>
            <person name="Labate C.A."/>
        </authorList>
    </citation>
    <scope>NUCLEOTIDE SEQUENCE</scope>
    <source>
        <strain evidence="8">MF-1</strain>
    </source>
</reference>
<proteinExistence type="predicted"/>
<dbReference type="PANTHER" id="PTHR37984">
    <property type="entry name" value="PROTEIN CBG26694"/>
    <property type="match status" value="1"/>
</dbReference>
<dbReference type="InterPro" id="IPR041373">
    <property type="entry name" value="RT_RNaseH"/>
</dbReference>
<dbReference type="InterPro" id="IPR043502">
    <property type="entry name" value="DNA/RNA_pol_sf"/>
</dbReference>
<evidence type="ECO:0000256" key="4">
    <source>
        <dbReference type="ARBA" id="ARBA00022759"/>
    </source>
</evidence>
<gene>
    <name evidence="8" type="ORF">O181_071461</name>
</gene>
<keyword evidence="4" id="KW-0255">Endonuclease</keyword>
<keyword evidence="9" id="KW-1185">Reference proteome</keyword>
<name>A0A9Q3I6J4_9BASI</name>
<evidence type="ECO:0000256" key="1">
    <source>
        <dbReference type="ARBA" id="ARBA00022679"/>
    </source>
</evidence>
<dbReference type="CDD" id="cd09274">
    <property type="entry name" value="RNase_HI_RT_Ty3"/>
    <property type="match status" value="1"/>
</dbReference>
<feature type="domain" description="Reverse transcriptase RNase H-like" evidence="7">
    <location>
        <begin position="27"/>
        <end position="132"/>
    </location>
</feature>
<evidence type="ECO:0000313" key="9">
    <source>
        <dbReference type="Proteomes" id="UP000765509"/>
    </source>
</evidence>
<dbReference type="AlphaFoldDB" id="A0A9Q3I6J4"/>
<dbReference type="GO" id="GO:0003964">
    <property type="term" value="F:RNA-directed DNA polymerase activity"/>
    <property type="evidence" value="ECO:0007669"/>
    <property type="project" value="UniProtKB-KW"/>
</dbReference>
<evidence type="ECO:0000256" key="6">
    <source>
        <dbReference type="ARBA" id="ARBA00022918"/>
    </source>
</evidence>
<dbReference type="EMBL" id="AVOT02037107">
    <property type="protein sequence ID" value="MBW0531746.1"/>
    <property type="molecule type" value="Genomic_DNA"/>
</dbReference>
<evidence type="ECO:0000259" key="7">
    <source>
        <dbReference type="Pfam" id="PF17917"/>
    </source>
</evidence>
<evidence type="ECO:0000256" key="3">
    <source>
        <dbReference type="ARBA" id="ARBA00022722"/>
    </source>
</evidence>
<evidence type="ECO:0000256" key="5">
    <source>
        <dbReference type="ARBA" id="ARBA00022801"/>
    </source>
</evidence>
<evidence type="ECO:0000256" key="2">
    <source>
        <dbReference type="ARBA" id="ARBA00022695"/>
    </source>
</evidence>
<keyword evidence="3" id="KW-0540">Nuclease</keyword>
<keyword evidence="2" id="KW-0548">Nucleotidyltransferase</keyword>
<protein>
    <recommendedName>
        <fullName evidence="7">Reverse transcriptase RNase H-like domain-containing protein</fullName>
    </recommendedName>
</protein>
<keyword evidence="5" id="KW-0378">Hydrolase</keyword>
<dbReference type="Proteomes" id="UP000765509">
    <property type="component" value="Unassembled WGS sequence"/>
</dbReference>
<dbReference type="GO" id="GO:0004519">
    <property type="term" value="F:endonuclease activity"/>
    <property type="evidence" value="ECO:0007669"/>
    <property type="project" value="UniProtKB-KW"/>
</dbReference>
<dbReference type="InterPro" id="IPR050951">
    <property type="entry name" value="Retrovirus_Pol_polyprotein"/>
</dbReference>
<organism evidence="8 9">
    <name type="scientific">Austropuccinia psidii MF-1</name>
    <dbReference type="NCBI Taxonomy" id="1389203"/>
    <lineage>
        <taxon>Eukaryota</taxon>
        <taxon>Fungi</taxon>
        <taxon>Dikarya</taxon>
        <taxon>Basidiomycota</taxon>
        <taxon>Pucciniomycotina</taxon>
        <taxon>Pucciniomycetes</taxon>
        <taxon>Pucciniales</taxon>
        <taxon>Sphaerophragmiaceae</taxon>
        <taxon>Austropuccinia</taxon>
    </lineage>
</organism>
<dbReference type="SUPFAM" id="SSF56672">
    <property type="entry name" value="DNA/RNA polymerases"/>
    <property type="match status" value="1"/>
</dbReference>
<dbReference type="Pfam" id="PF17917">
    <property type="entry name" value="RT_RNaseH"/>
    <property type="match status" value="1"/>
</dbReference>
<keyword evidence="1" id="KW-0808">Transferase</keyword>
<sequence>MQERIQEYEKIKYALTNALLLLMPDCKIPCKLYIDACGEGQGAALNQVQNFNEKTYEGAICFISRKIKPTEARYAASQMEFLCLVWDLEKLHYYLDGSVFEVIADCNAVKSLLNMKAPSSHMLRWQIAIQEYKGNMTIVNKAGNIHNNSDGLSIWEFPTAPENPAYVPTSAAPKISIEGINITNVGTKFF</sequence>
<dbReference type="GO" id="GO:0016787">
    <property type="term" value="F:hydrolase activity"/>
    <property type="evidence" value="ECO:0007669"/>
    <property type="project" value="UniProtKB-KW"/>
</dbReference>